<dbReference type="Proteomes" id="UP001159405">
    <property type="component" value="Unassembled WGS sequence"/>
</dbReference>
<protein>
    <recommendedName>
        <fullName evidence="1">DUF4371 domain-containing protein</fullName>
    </recommendedName>
</protein>
<keyword evidence="3" id="KW-1185">Reference proteome</keyword>
<name>A0ABN8QFI9_9CNID</name>
<evidence type="ECO:0000259" key="1">
    <source>
        <dbReference type="Pfam" id="PF14291"/>
    </source>
</evidence>
<evidence type="ECO:0000313" key="3">
    <source>
        <dbReference type="Proteomes" id="UP001159405"/>
    </source>
</evidence>
<evidence type="ECO:0000313" key="2">
    <source>
        <dbReference type="EMBL" id="CAH3163078.1"/>
    </source>
</evidence>
<organism evidence="2 3">
    <name type="scientific">Porites lobata</name>
    <dbReference type="NCBI Taxonomy" id="104759"/>
    <lineage>
        <taxon>Eukaryota</taxon>
        <taxon>Metazoa</taxon>
        <taxon>Cnidaria</taxon>
        <taxon>Anthozoa</taxon>
        <taxon>Hexacorallia</taxon>
        <taxon>Scleractinia</taxon>
        <taxon>Fungiina</taxon>
        <taxon>Poritidae</taxon>
        <taxon>Porites</taxon>
    </lineage>
</organism>
<feature type="domain" description="DUF4371" evidence="1">
    <location>
        <begin position="94"/>
        <end position="315"/>
    </location>
</feature>
<gene>
    <name evidence="2" type="ORF">PLOB_00005588</name>
</gene>
<sequence>MQFLEKSWRPPPNSILDKQVINRAGKNVTTKFQTKWLHQRNWPAYSANPLHCGGWCKVCLLFLTTKGRSVGAFVNLAFKNYSKSKEKLGSHESADYHKKAEERGLYAKTQLQNIANRVDVQLNKVTNQNIKSNEAILLHIVDAARLCAVQQIPFRGHRDDKIQFTQEPTDNEGNFIAIIRLLAKSNPGLKDHLEHGPENDRYTSKTIQNEVIAVIANLIRDYFCQCLEKCPHFSLIADETTSHGREILSVCLRFLDFVEDPCRPIKREVLIDLCDLTRTTGKAIATALTESLTKHKIDIANCRGQAYDTTSSMSSSKRGVQAEIAKCAPDANYQGCCLHALNLAICHACEIRPIQNMMDSCRELYSFFRQLSKKATLFGYRY</sequence>
<comment type="caution">
    <text evidence="2">The sequence shown here is derived from an EMBL/GenBank/DDBJ whole genome shotgun (WGS) entry which is preliminary data.</text>
</comment>
<reference evidence="2 3" key="1">
    <citation type="submission" date="2022-05" db="EMBL/GenBank/DDBJ databases">
        <authorList>
            <consortium name="Genoscope - CEA"/>
            <person name="William W."/>
        </authorList>
    </citation>
    <scope>NUCLEOTIDE SEQUENCE [LARGE SCALE GENOMIC DNA]</scope>
</reference>
<dbReference type="PANTHER" id="PTHR45749:SF21">
    <property type="entry name" value="DUF4371 DOMAIN-CONTAINING PROTEIN"/>
    <property type="match status" value="1"/>
</dbReference>
<proteinExistence type="predicted"/>
<dbReference type="InterPro" id="IPR025398">
    <property type="entry name" value="DUF4371"/>
</dbReference>
<accession>A0ABN8QFI9</accession>
<dbReference type="EMBL" id="CALNXK010000125">
    <property type="protein sequence ID" value="CAH3163078.1"/>
    <property type="molecule type" value="Genomic_DNA"/>
</dbReference>
<dbReference type="Pfam" id="PF14291">
    <property type="entry name" value="DUF4371"/>
    <property type="match status" value="1"/>
</dbReference>
<dbReference type="PANTHER" id="PTHR45749">
    <property type="match status" value="1"/>
</dbReference>